<protein>
    <recommendedName>
        <fullName evidence="3">DUF2489 domain-containing protein</fullName>
    </recommendedName>
</protein>
<keyword evidence="2" id="KW-1185">Reference proteome</keyword>
<evidence type="ECO:0008006" key="3">
    <source>
        <dbReference type="Google" id="ProtNLM"/>
    </source>
</evidence>
<organism evidence="1 2">
    <name type="scientific">Photobacterium rosenbergii</name>
    <dbReference type="NCBI Taxonomy" id="294936"/>
    <lineage>
        <taxon>Bacteria</taxon>
        <taxon>Pseudomonadati</taxon>
        <taxon>Pseudomonadota</taxon>
        <taxon>Gammaproteobacteria</taxon>
        <taxon>Vibrionales</taxon>
        <taxon>Vibrionaceae</taxon>
        <taxon>Photobacterium</taxon>
    </lineage>
</organism>
<accession>A0ABU3ZFD1</accession>
<dbReference type="Proteomes" id="UP001186452">
    <property type="component" value="Unassembled WGS sequence"/>
</dbReference>
<evidence type="ECO:0000313" key="2">
    <source>
        <dbReference type="Proteomes" id="UP001186452"/>
    </source>
</evidence>
<name>A0ABU3ZFD1_9GAMM</name>
<gene>
    <name evidence="1" type="ORF">R2X38_07360</name>
</gene>
<dbReference type="EMBL" id="JAWJZI010000002">
    <property type="protein sequence ID" value="MDV5168815.1"/>
    <property type="molecule type" value="Genomic_DNA"/>
</dbReference>
<dbReference type="RefSeq" id="WP_317521556.1">
    <property type="nucleotide sequence ID" value="NZ_JAWJZI010000002.1"/>
</dbReference>
<reference evidence="1 2" key="1">
    <citation type="submission" date="2023-10" db="EMBL/GenBank/DDBJ databases">
        <title>Marine bacteria isolated from horseshoe crab.</title>
        <authorList>
            <person name="Cheng T.H."/>
        </authorList>
    </citation>
    <scope>NUCLEOTIDE SEQUENCE [LARGE SCALE GENOMIC DNA]</scope>
    <source>
        <strain evidence="1 2">HSC6</strain>
    </source>
</reference>
<comment type="caution">
    <text evidence="1">The sequence shown here is derived from an EMBL/GenBank/DDBJ whole genome shotgun (WGS) entry which is preliminary data.</text>
</comment>
<sequence length="143" mass="16449">MDISDAASIISLVVAGLASLYSRWAWSEAKRANALSLHKHQKDIYDSFLELKMHMAQYSDTADISSVSKFYYPSRNAKFYYERSIFEDLEKYYNLCFHIADKNRTSVDATVRKDLMRKAAEAKELAKTLESRIIDVISVMNDS</sequence>
<proteinExistence type="predicted"/>
<evidence type="ECO:0000313" key="1">
    <source>
        <dbReference type="EMBL" id="MDV5168815.1"/>
    </source>
</evidence>